<organism evidence="1 2">
    <name type="scientific">Bartonella quintana JK 73</name>
    <dbReference type="NCBI Taxonomy" id="1402976"/>
    <lineage>
        <taxon>Bacteria</taxon>
        <taxon>Pseudomonadati</taxon>
        <taxon>Pseudomonadota</taxon>
        <taxon>Alphaproteobacteria</taxon>
        <taxon>Hyphomicrobiales</taxon>
        <taxon>Bartonellaceae</taxon>
        <taxon>Bartonella</taxon>
    </lineage>
</organism>
<dbReference type="InterPro" id="IPR036249">
    <property type="entry name" value="Thioredoxin-like_sf"/>
</dbReference>
<dbReference type="SUPFAM" id="SSF52833">
    <property type="entry name" value="Thioredoxin-like"/>
    <property type="match status" value="1"/>
</dbReference>
<protein>
    <submittedName>
        <fullName evidence="1">Uncharacterized protein</fullName>
    </submittedName>
</protein>
<dbReference type="AlphaFoldDB" id="W3TWZ2"/>
<dbReference type="Proteomes" id="UP000018945">
    <property type="component" value="Unassembled WGS sequence"/>
</dbReference>
<gene>
    <name evidence="1" type="ORF">Q649_01368</name>
</gene>
<accession>W3TWZ2</accession>
<dbReference type="PATRIC" id="fig|1402976.3.peg.1674"/>
<sequence length="72" mass="8325">MRNRKREIDFLGNGSGEFTRKMGMLVAKDNVGFGMRSWRYAAVIHDGIIEKWFEEEGYSDNCTTDPYEISPT</sequence>
<reference evidence="1 2" key="1">
    <citation type="submission" date="2013-12" db="EMBL/GenBank/DDBJ databases">
        <title>The Genome Sequence of Bartonella quintana JK 73.</title>
        <authorList>
            <consortium name="The Broad Institute Genomics Platform"/>
            <consortium name="The Broad Institute Genome Sequencing Center for Infectious Disease"/>
            <person name="Feldgarden M."/>
            <person name="Kirby J."/>
            <person name="Birtles R."/>
            <person name="Dasch G."/>
            <person name="Hendrix L."/>
            <person name="Koehler J."/>
            <person name="Kosoy M."/>
            <person name="Young S."/>
            <person name="Zeng Q."/>
            <person name="Gargeya S."/>
            <person name="Fitzgerald M."/>
            <person name="Abouelleil A."/>
            <person name="Alvarado L."/>
            <person name="Chapman S.B."/>
            <person name="Gainer-Dewar J."/>
            <person name="Goldberg J."/>
            <person name="Griggs A."/>
            <person name="Gujja S."/>
            <person name="Hansen M."/>
            <person name="Howarth C."/>
            <person name="Imamovic A."/>
            <person name="Ireland A."/>
            <person name="Larimer J."/>
            <person name="McCowan C."/>
            <person name="Murphy C."/>
            <person name="Pearson M."/>
            <person name="Poon T.W."/>
            <person name="Priest M."/>
            <person name="Roberts A."/>
            <person name="Saif S."/>
            <person name="Shea T."/>
            <person name="Sykes S."/>
            <person name="Wortman J."/>
            <person name="Nusbaum C."/>
            <person name="Birren B."/>
        </authorList>
    </citation>
    <scope>NUCLEOTIDE SEQUENCE [LARGE SCALE GENOMIC DNA]</scope>
    <source>
        <strain evidence="1 2">JK 73</strain>
    </source>
</reference>
<evidence type="ECO:0000313" key="1">
    <source>
        <dbReference type="EMBL" id="ETS15038.1"/>
    </source>
</evidence>
<proteinExistence type="predicted"/>
<comment type="caution">
    <text evidence="1">The sequence shown here is derived from an EMBL/GenBank/DDBJ whole genome shotgun (WGS) entry which is preliminary data.</text>
</comment>
<evidence type="ECO:0000313" key="2">
    <source>
        <dbReference type="Proteomes" id="UP000018945"/>
    </source>
</evidence>
<dbReference type="Gene3D" id="3.40.30.10">
    <property type="entry name" value="Glutaredoxin"/>
    <property type="match status" value="1"/>
</dbReference>
<dbReference type="HOGENOM" id="CLU_072440_5_0_5"/>
<name>W3TWZ2_BARQI</name>
<dbReference type="EMBL" id="AZZX01000013">
    <property type="protein sequence ID" value="ETS15038.1"/>
    <property type="molecule type" value="Genomic_DNA"/>
</dbReference>